<evidence type="ECO:0000259" key="1">
    <source>
        <dbReference type="Pfam" id="PF05678"/>
    </source>
</evidence>
<reference evidence="2 3" key="1">
    <citation type="submission" date="2019-07" db="EMBL/GenBank/DDBJ databases">
        <title>De Novo Assembly of kiwifruit Actinidia rufa.</title>
        <authorList>
            <person name="Sugita-Konishi S."/>
            <person name="Sato K."/>
            <person name="Mori E."/>
            <person name="Abe Y."/>
            <person name="Kisaki G."/>
            <person name="Hamano K."/>
            <person name="Suezawa K."/>
            <person name="Otani M."/>
            <person name="Fukuda T."/>
            <person name="Manabe T."/>
            <person name="Gomi K."/>
            <person name="Tabuchi M."/>
            <person name="Akimitsu K."/>
            <person name="Kataoka I."/>
        </authorList>
    </citation>
    <scope>NUCLEOTIDE SEQUENCE [LARGE SCALE GENOMIC DNA]</scope>
    <source>
        <strain evidence="3">cv. Fuchu</strain>
    </source>
</reference>
<accession>A0A7J0FHH0</accession>
<dbReference type="Pfam" id="PF05678">
    <property type="entry name" value="VQ"/>
    <property type="match status" value="1"/>
</dbReference>
<dbReference type="PANTHER" id="PTHR33624:SF2">
    <property type="entry name" value="SIGMA FACTOR BINDING PROTEIN 1, CHLOROPLASTIC"/>
    <property type="match status" value="1"/>
</dbReference>
<dbReference type="OrthoDB" id="665788at2759"/>
<protein>
    <submittedName>
        <fullName evidence="2">Sigma factor binding protein 1</fullName>
    </submittedName>
</protein>
<organism evidence="2 3">
    <name type="scientific">Actinidia rufa</name>
    <dbReference type="NCBI Taxonomy" id="165716"/>
    <lineage>
        <taxon>Eukaryota</taxon>
        <taxon>Viridiplantae</taxon>
        <taxon>Streptophyta</taxon>
        <taxon>Embryophyta</taxon>
        <taxon>Tracheophyta</taxon>
        <taxon>Spermatophyta</taxon>
        <taxon>Magnoliopsida</taxon>
        <taxon>eudicotyledons</taxon>
        <taxon>Gunneridae</taxon>
        <taxon>Pentapetalae</taxon>
        <taxon>asterids</taxon>
        <taxon>Ericales</taxon>
        <taxon>Actinidiaceae</taxon>
        <taxon>Actinidia</taxon>
    </lineage>
</organism>
<sequence>MDKLLSVHQKKAITKQTKPKKKPIKVVYISNPMKVKTSASEFRALVQELTGRDAVIPSPGEYPKIDDGDWTKICDDPHAPSPQVPSDVPKSDLTFDPYDDVFMDQMVENFAGFLPSNSFLYEPPHVDVLNLDAV</sequence>
<dbReference type="EMBL" id="BJWL01000012">
    <property type="protein sequence ID" value="GFY98142.1"/>
    <property type="molecule type" value="Genomic_DNA"/>
</dbReference>
<dbReference type="Proteomes" id="UP000585474">
    <property type="component" value="Unassembled WGS sequence"/>
</dbReference>
<gene>
    <name evidence="2" type="ORF">Acr_12g0006830</name>
</gene>
<dbReference type="PANTHER" id="PTHR33624">
    <property type="entry name" value="SIGMA FACTOR BINDING PROTEIN 1, CHLOROPLASTIC"/>
    <property type="match status" value="1"/>
</dbReference>
<keyword evidence="3" id="KW-1185">Reference proteome</keyword>
<dbReference type="AlphaFoldDB" id="A0A7J0FHH0"/>
<feature type="domain" description="VQ" evidence="1">
    <location>
        <begin position="29"/>
        <end position="54"/>
    </location>
</feature>
<comment type="caution">
    <text evidence="2">The sequence shown here is derived from an EMBL/GenBank/DDBJ whole genome shotgun (WGS) entry which is preliminary data.</text>
</comment>
<evidence type="ECO:0000313" key="3">
    <source>
        <dbReference type="Proteomes" id="UP000585474"/>
    </source>
</evidence>
<proteinExistence type="predicted"/>
<name>A0A7J0FHH0_9ERIC</name>
<evidence type="ECO:0000313" key="2">
    <source>
        <dbReference type="EMBL" id="GFY98142.1"/>
    </source>
</evidence>
<dbReference type="InterPro" id="IPR039335">
    <property type="entry name" value="SIB1/2"/>
</dbReference>
<dbReference type="InterPro" id="IPR008889">
    <property type="entry name" value="VQ"/>
</dbReference>